<keyword evidence="2" id="KW-0328">Glycosyltransferase</keyword>
<keyword evidence="3" id="KW-0808">Transferase</keyword>
<protein>
    <submittedName>
        <fullName evidence="5">Glycosyltransferase family 2 protein</fullName>
    </submittedName>
</protein>
<accession>A0AAJ2VRU9</accession>
<gene>
    <name evidence="5" type="ORF">SIL78_14015</name>
</gene>
<dbReference type="GO" id="GO:0016757">
    <property type="term" value="F:glycosyltransferase activity"/>
    <property type="evidence" value="ECO:0007669"/>
    <property type="project" value="UniProtKB-KW"/>
</dbReference>
<evidence type="ECO:0000313" key="5">
    <source>
        <dbReference type="EMBL" id="MDX5978675.1"/>
    </source>
</evidence>
<dbReference type="AlphaFoldDB" id="A0AAJ2VRU9"/>
<proteinExistence type="inferred from homology"/>
<dbReference type="GeneID" id="303166633"/>
<sequence length="344" mass="39392">MHKVFAVILTYNRKELLKRCLDAVYSQCRSCDRVIVIDNASSDGTQKMLSESSYPGLMVHVLKDNIGASGGFNAGMHLAYQEGADFIWTMDDDVIPDSDALHFLLLADEALKDKGKKPAFLLSQAFTENGLVTNTPIISPLKNAIGYRDWHELLELGVVAVHRATFVSILLPRTTLAQHGLPITAMFIWGEDSEFTLRVTQDSPGYVVGMSKVQHLRQENGPISILNETNPARFRLYRYFIRNKIYIARKYRHFPNYRYLMISEVYRVSRLFFILLFRGEIRKAKIVLHGMLESLWFYPEPEAADTPIEKMQTSTWRLDQLCQEQADVKKKTRIKNKSSFKTGS</sequence>
<evidence type="ECO:0000256" key="3">
    <source>
        <dbReference type="ARBA" id="ARBA00022679"/>
    </source>
</evidence>
<feature type="domain" description="Glycosyltransferase 2-like" evidence="4">
    <location>
        <begin position="7"/>
        <end position="104"/>
    </location>
</feature>
<reference evidence="5" key="1">
    <citation type="submission" date="2023-11" db="EMBL/GenBank/DDBJ databases">
        <title>MicrobeMod: A computational toolkit for identifying prokaryotic methylation and restriction-modification with nanopore sequencing.</title>
        <authorList>
            <person name="Crits-Christoph A."/>
            <person name="Kang S.C."/>
            <person name="Lee H."/>
            <person name="Ostrov N."/>
        </authorList>
    </citation>
    <scope>NUCLEOTIDE SEQUENCE</scope>
    <source>
        <strain evidence="5">ATCC BAA-953</strain>
    </source>
</reference>
<comment type="caution">
    <text evidence="5">The sequence shown here is derived from an EMBL/GenBank/DDBJ whole genome shotgun (WGS) entry which is preliminary data.</text>
</comment>
<dbReference type="Gene3D" id="3.90.550.10">
    <property type="entry name" value="Spore Coat Polysaccharide Biosynthesis Protein SpsA, Chain A"/>
    <property type="match status" value="1"/>
</dbReference>
<dbReference type="RefSeq" id="WP_084183659.1">
    <property type="nucleotide sequence ID" value="NZ_CANKXH010000013.1"/>
</dbReference>
<evidence type="ECO:0000256" key="1">
    <source>
        <dbReference type="ARBA" id="ARBA00006739"/>
    </source>
</evidence>
<evidence type="ECO:0000259" key="4">
    <source>
        <dbReference type="Pfam" id="PF00535"/>
    </source>
</evidence>
<dbReference type="CDD" id="cd04185">
    <property type="entry name" value="GT_2_like_b"/>
    <property type="match status" value="1"/>
</dbReference>
<dbReference type="EMBL" id="JAWXXT010000001">
    <property type="protein sequence ID" value="MDX5978675.1"/>
    <property type="molecule type" value="Genomic_DNA"/>
</dbReference>
<evidence type="ECO:0000256" key="2">
    <source>
        <dbReference type="ARBA" id="ARBA00022676"/>
    </source>
</evidence>
<name>A0AAJ2VRU9_9GAMM</name>
<dbReference type="Pfam" id="PF00535">
    <property type="entry name" value="Glycos_transf_2"/>
    <property type="match status" value="1"/>
</dbReference>
<dbReference type="InterPro" id="IPR029044">
    <property type="entry name" value="Nucleotide-diphossugar_trans"/>
</dbReference>
<comment type="similarity">
    <text evidence="1">Belongs to the glycosyltransferase 2 family.</text>
</comment>
<organism evidence="5 6">
    <name type="scientific">Vreelandella alkaliphila</name>
    <dbReference type="NCBI Taxonomy" id="272774"/>
    <lineage>
        <taxon>Bacteria</taxon>
        <taxon>Pseudomonadati</taxon>
        <taxon>Pseudomonadota</taxon>
        <taxon>Gammaproteobacteria</taxon>
        <taxon>Oceanospirillales</taxon>
        <taxon>Halomonadaceae</taxon>
        <taxon>Vreelandella</taxon>
    </lineage>
</organism>
<dbReference type="SUPFAM" id="SSF53448">
    <property type="entry name" value="Nucleotide-diphospho-sugar transferases"/>
    <property type="match status" value="1"/>
</dbReference>
<evidence type="ECO:0000313" key="6">
    <source>
        <dbReference type="Proteomes" id="UP001276761"/>
    </source>
</evidence>
<dbReference type="InterPro" id="IPR001173">
    <property type="entry name" value="Glyco_trans_2-like"/>
</dbReference>
<dbReference type="PANTHER" id="PTHR43179:SF12">
    <property type="entry name" value="GALACTOFURANOSYLTRANSFERASE GLFT2"/>
    <property type="match status" value="1"/>
</dbReference>
<dbReference type="PANTHER" id="PTHR43179">
    <property type="entry name" value="RHAMNOSYLTRANSFERASE WBBL"/>
    <property type="match status" value="1"/>
</dbReference>
<dbReference type="Proteomes" id="UP001276761">
    <property type="component" value="Unassembled WGS sequence"/>
</dbReference>